<dbReference type="InterPro" id="IPR027038">
    <property type="entry name" value="RanGap"/>
</dbReference>
<proteinExistence type="predicted"/>
<dbReference type="GO" id="GO:0048471">
    <property type="term" value="C:perinuclear region of cytoplasm"/>
    <property type="evidence" value="ECO:0007669"/>
    <property type="project" value="TreeGrafter"/>
</dbReference>
<evidence type="ECO:0000256" key="2">
    <source>
        <dbReference type="ARBA" id="ARBA00022614"/>
    </source>
</evidence>
<keyword evidence="5" id="KW-1185">Reference proteome</keyword>
<dbReference type="Gene3D" id="3.80.10.10">
    <property type="entry name" value="Ribonuclease Inhibitor"/>
    <property type="match status" value="3"/>
</dbReference>
<dbReference type="AlphaFoldDB" id="A0A8H7PZ16"/>
<dbReference type="SMART" id="SM00368">
    <property type="entry name" value="LRR_RI"/>
    <property type="match status" value="7"/>
</dbReference>
<sequence>MAWGGNDKAVEKWIKRLEENDPTFIELHILSFRVVASDELARLFTALGRNSTLQHLYCSGLPIDSNAMECLSEALALNDTLLSINVGKSSFGSDLALFQSFCAGLAANESLQKVDMDNKGLTAESINMLAESIKKNGTVKDLILSRNKLDNDSVETLMEILGENPSSDLMLLDLSMNEVNKYGTHSIAEYLKKPSKLCKLDLSDNPIGSGSTTIIEALPENKSLKSLKLAGTLEEEENFNLDEPKNQLQIESVGDIVLKALSKIFPAKQLEEIWLDGLNISDIGMSSLATTIRDSGIYHLRMRRNNITDDGAIQLAKAMQENGQHLTSLELGENAITVNGFVELLACPKLNVLGLFNNKINKLNTAEFKVCPNISSLDIGCNGISTEDFNVICDALMDGFGPNLKILELGGNVNNTDEELEKWETLAAAVQEARPNIDMTWKRMHAVDDREQSAPH</sequence>
<reference evidence="4" key="1">
    <citation type="submission" date="2020-12" db="EMBL/GenBank/DDBJ databases">
        <title>Metabolic potential, ecology and presence of endohyphal bacteria is reflected in genomic diversity of Mucoromycotina.</title>
        <authorList>
            <person name="Muszewska A."/>
            <person name="Okrasinska A."/>
            <person name="Steczkiewicz K."/>
            <person name="Drgas O."/>
            <person name="Orlowska M."/>
            <person name="Perlinska-Lenart U."/>
            <person name="Aleksandrzak-Piekarczyk T."/>
            <person name="Szatraj K."/>
            <person name="Zielenkiewicz U."/>
            <person name="Pilsyk S."/>
            <person name="Malc E."/>
            <person name="Mieczkowski P."/>
            <person name="Kruszewska J.S."/>
            <person name="Biernat P."/>
            <person name="Pawlowska J."/>
        </authorList>
    </citation>
    <scope>NUCLEOTIDE SEQUENCE</scope>
    <source>
        <strain evidence="4">WA0000067209</strain>
    </source>
</reference>
<dbReference type="GO" id="GO:0006913">
    <property type="term" value="P:nucleocytoplasmic transport"/>
    <property type="evidence" value="ECO:0007669"/>
    <property type="project" value="TreeGrafter"/>
</dbReference>
<comment type="caution">
    <text evidence="4">The sequence shown here is derived from an EMBL/GenBank/DDBJ whole genome shotgun (WGS) entry which is preliminary data.</text>
</comment>
<evidence type="ECO:0000256" key="3">
    <source>
        <dbReference type="ARBA" id="ARBA00022737"/>
    </source>
</evidence>
<dbReference type="GO" id="GO:0031267">
    <property type="term" value="F:small GTPase binding"/>
    <property type="evidence" value="ECO:0007669"/>
    <property type="project" value="TreeGrafter"/>
</dbReference>
<keyword evidence="1" id="KW-0343">GTPase activation</keyword>
<gene>
    <name evidence="4" type="ORF">INT43_007255</name>
</gene>
<dbReference type="GO" id="GO:0005829">
    <property type="term" value="C:cytosol"/>
    <property type="evidence" value="ECO:0007669"/>
    <property type="project" value="TreeGrafter"/>
</dbReference>
<dbReference type="SUPFAM" id="SSF52047">
    <property type="entry name" value="RNI-like"/>
    <property type="match status" value="1"/>
</dbReference>
<dbReference type="PANTHER" id="PTHR24113">
    <property type="entry name" value="RAN GTPASE-ACTIVATING PROTEIN 1"/>
    <property type="match status" value="1"/>
</dbReference>
<dbReference type="OrthoDB" id="333024at2759"/>
<dbReference type="GO" id="GO:0005634">
    <property type="term" value="C:nucleus"/>
    <property type="evidence" value="ECO:0007669"/>
    <property type="project" value="TreeGrafter"/>
</dbReference>
<organism evidence="4 5">
    <name type="scientific">Mortierella isabellina</name>
    <name type="common">Filamentous fungus</name>
    <name type="synonym">Umbelopsis isabellina</name>
    <dbReference type="NCBI Taxonomy" id="91625"/>
    <lineage>
        <taxon>Eukaryota</taxon>
        <taxon>Fungi</taxon>
        <taxon>Fungi incertae sedis</taxon>
        <taxon>Mucoromycota</taxon>
        <taxon>Mucoromycotina</taxon>
        <taxon>Umbelopsidomycetes</taxon>
        <taxon>Umbelopsidales</taxon>
        <taxon>Umbelopsidaceae</taxon>
        <taxon>Umbelopsis</taxon>
    </lineage>
</organism>
<evidence type="ECO:0000313" key="4">
    <source>
        <dbReference type="EMBL" id="KAG2182325.1"/>
    </source>
</evidence>
<accession>A0A8H7PZ16</accession>
<protein>
    <recommendedName>
        <fullName evidence="6">RNI-like protein</fullName>
    </recommendedName>
</protein>
<evidence type="ECO:0008006" key="6">
    <source>
        <dbReference type="Google" id="ProtNLM"/>
    </source>
</evidence>
<dbReference type="InterPro" id="IPR001611">
    <property type="entry name" value="Leu-rich_rpt"/>
</dbReference>
<evidence type="ECO:0000313" key="5">
    <source>
        <dbReference type="Proteomes" id="UP000654370"/>
    </source>
</evidence>
<dbReference type="Proteomes" id="UP000654370">
    <property type="component" value="Unassembled WGS sequence"/>
</dbReference>
<dbReference type="GO" id="GO:0005096">
    <property type="term" value="F:GTPase activator activity"/>
    <property type="evidence" value="ECO:0007669"/>
    <property type="project" value="UniProtKB-KW"/>
</dbReference>
<evidence type="ECO:0000256" key="1">
    <source>
        <dbReference type="ARBA" id="ARBA00022468"/>
    </source>
</evidence>
<keyword evidence="3" id="KW-0677">Repeat</keyword>
<keyword evidence="2" id="KW-0433">Leucine-rich repeat</keyword>
<dbReference type="PANTHER" id="PTHR24113:SF12">
    <property type="entry name" value="RAN GTPASE-ACTIVATING PROTEIN 1"/>
    <property type="match status" value="1"/>
</dbReference>
<name>A0A8H7PZ16_MORIS</name>
<dbReference type="EMBL" id="JAEPQZ010000004">
    <property type="protein sequence ID" value="KAG2182325.1"/>
    <property type="molecule type" value="Genomic_DNA"/>
</dbReference>
<dbReference type="Pfam" id="PF13516">
    <property type="entry name" value="LRR_6"/>
    <property type="match status" value="2"/>
</dbReference>
<dbReference type="InterPro" id="IPR032675">
    <property type="entry name" value="LRR_dom_sf"/>
</dbReference>